<reference evidence="1" key="1">
    <citation type="submission" date="2020-09" db="EMBL/GenBank/DDBJ databases">
        <title>A novel bacterium of genus Paenibacillus, isolated from South China Sea.</title>
        <authorList>
            <person name="Huang H."/>
            <person name="Mo K."/>
            <person name="Hu Y."/>
        </authorList>
    </citation>
    <scope>NUCLEOTIDE SEQUENCE</scope>
    <source>
        <strain evidence="1">IB182363</strain>
    </source>
</reference>
<dbReference type="Gene3D" id="3.40.50.720">
    <property type="entry name" value="NAD(P)-binding Rossmann-like Domain"/>
    <property type="match status" value="1"/>
</dbReference>
<gene>
    <name evidence="1" type="ORF">IDH45_09370</name>
</gene>
<keyword evidence="2" id="KW-1185">Reference proteome</keyword>
<dbReference type="AlphaFoldDB" id="A0A927C9I1"/>
<protein>
    <submittedName>
        <fullName evidence="1">Uncharacterized protein</fullName>
    </submittedName>
</protein>
<evidence type="ECO:0000313" key="1">
    <source>
        <dbReference type="EMBL" id="MBD2862191.1"/>
    </source>
</evidence>
<proteinExistence type="predicted"/>
<dbReference type="EMBL" id="JACXJA010000009">
    <property type="protein sequence ID" value="MBD2862191.1"/>
    <property type="molecule type" value="Genomic_DNA"/>
</dbReference>
<organism evidence="1 2">
    <name type="scientific">Paenibacillus oceani</name>
    <dbReference type="NCBI Taxonomy" id="2772510"/>
    <lineage>
        <taxon>Bacteria</taxon>
        <taxon>Bacillati</taxon>
        <taxon>Bacillota</taxon>
        <taxon>Bacilli</taxon>
        <taxon>Bacillales</taxon>
        <taxon>Paenibacillaceae</taxon>
        <taxon>Paenibacillus</taxon>
    </lineage>
</organism>
<evidence type="ECO:0000313" key="2">
    <source>
        <dbReference type="Proteomes" id="UP000639396"/>
    </source>
</evidence>
<dbReference type="RefSeq" id="WP_190926866.1">
    <property type="nucleotide sequence ID" value="NZ_JACXJA010000009.1"/>
</dbReference>
<name>A0A927C9I1_9BACL</name>
<dbReference type="Proteomes" id="UP000639396">
    <property type="component" value="Unassembled WGS sequence"/>
</dbReference>
<comment type="caution">
    <text evidence="1">The sequence shown here is derived from an EMBL/GenBank/DDBJ whole genome shotgun (WGS) entry which is preliminary data.</text>
</comment>
<accession>A0A927C9I1</accession>
<sequence>MIGYKFMGKAHSHVYRDLPFYFDTEAVPVMRAIAGRDPDGTRAAAEKMGWAAYESQMERWMA</sequence>